<dbReference type="PANTHER" id="PTHR42723:SF1">
    <property type="entry name" value="CHLOROPHYLL SYNTHASE, CHLOROPLASTIC"/>
    <property type="match status" value="1"/>
</dbReference>
<feature type="transmembrane region" description="Helical" evidence="6">
    <location>
        <begin position="223"/>
        <end position="245"/>
    </location>
</feature>
<dbReference type="NCBIfam" id="NF035940">
    <property type="entry name" value="prenyl_rel_EboC"/>
    <property type="match status" value="1"/>
</dbReference>
<feature type="transmembrane region" description="Helical" evidence="6">
    <location>
        <begin position="196"/>
        <end position="217"/>
    </location>
</feature>
<dbReference type="EMBL" id="MTBC01000005">
    <property type="protein sequence ID" value="OQD42669.1"/>
    <property type="molecule type" value="Genomic_DNA"/>
</dbReference>
<evidence type="ECO:0000313" key="7">
    <source>
        <dbReference type="EMBL" id="OQD42669.1"/>
    </source>
</evidence>
<name>A0A1V6LRE0_9FLAO</name>
<evidence type="ECO:0000313" key="8">
    <source>
        <dbReference type="Proteomes" id="UP000191680"/>
    </source>
</evidence>
<keyword evidence="2" id="KW-1003">Cell membrane</keyword>
<keyword evidence="7" id="KW-0830">Ubiquinone</keyword>
<evidence type="ECO:0000256" key="2">
    <source>
        <dbReference type="ARBA" id="ARBA00022475"/>
    </source>
</evidence>
<dbReference type="PANTHER" id="PTHR42723">
    <property type="entry name" value="CHLOROPHYLL SYNTHASE"/>
    <property type="match status" value="1"/>
</dbReference>
<evidence type="ECO:0000256" key="6">
    <source>
        <dbReference type="SAM" id="Phobius"/>
    </source>
</evidence>
<proteinExistence type="predicted"/>
<dbReference type="RefSeq" id="WP_080318997.1">
    <property type="nucleotide sequence ID" value="NZ_MTBC01000005.1"/>
</dbReference>
<dbReference type="CDD" id="cd13964">
    <property type="entry name" value="PT_UbiA_1"/>
    <property type="match status" value="1"/>
</dbReference>
<feature type="transmembrane region" description="Helical" evidence="6">
    <location>
        <begin position="140"/>
        <end position="161"/>
    </location>
</feature>
<dbReference type="InterPro" id="IPR000537">
    <property type="entry name" value="UbiA_prenyltransferase"/>
</dbReference>
<dbReference type="Proteomes" id="UP000191680">
    <property type="component" value="Unassembled WGS sequence"/>
</dbReference>
<keyword evidence="4 6" id="KW-1133">Transmembrane helix</keyword>
<accession>A0A1V6LRE0</accession>
<protein>
    <submittedName>
        <fullName evidence="7">Ubiquinone biosynthesis protein UbiA</fullName>
    </submittedName>
</protein>
<feature type="transmembrane region" description="Helical" evidence="6">
    <location>
        <begin position="265"/>
        <end position="294"/>
    </location>
</feature>
<dbReference type="GO" id="GO:0016020">
    <property type="term" value="C:membrane"/>
    <property type="evidence" value="ECO:0007669"/>
    <property type="project" value="UniProtKB-SubCell"/>
</dbReference>
<dbReference type="GO" id="GO:0016765">
    <property type="term" value="F:transferase activity, transferring alkyl or aryl (other than methyl) groups"/>
    <property type="evidence" value="ECO:0007669"/>
    <property type="project" value="InterPro"/>
</dbReference>
<keyword evidence="3 6" id="KW-0812">Transmembrane</keyword>
<dbReference type="AlphaFoldDB" id="A0A1V6LRE0"/>
<dbReference type="Pfam" id="PF01040">
    <property type="entry name" value="UbiA"/>
    <property type="match status" value="1"/>
</dbReference>
<evidence type="ECO:0000256" key="3">
    <source>
        <dbReference type="ARBA" id="ARBA00022692"/>
    </source>
</evidence>
<organism evidence="7 8">
    <name type="scientific">Croceivirga radicis</name>
    <dbReference type="NCBI Taxonomy" id="1929488"/>
    <lineage>
        <taxon>Bacteria</taxon>
        <taxon>Pseudomonadati</taxon>
        <taxon>Bacteroidota</taxon>
        <taxon>Flavobacteriia</taxon>
        <taxon>Flavobacteriales</taxon>
        <taxon>Flavobacteriaceae</taxon>
        <taxon>Croceivirga</taxon>
    </lineage>
</organism>
<evidence type="ECO:0000256" key="4">
    <source>
        <dbReference type="ARBA" id="ARBA00022989"/>
    </source>
</evidence>
<keyword evidence="5 6" id="KW-0472">Membrane</keyword>
<evidence type="ECO:0000256" key="5">
    <source>
        <dbReference type="ARBA" id="ARBA00023136"/>
    </source>
</evidence>
<feature type="transmembrane region" description="Helical" evidence="6">
    <location>
        <begin position="97"/>
        <end position="128"/>
    </location>
</feature>
<reference evidence="7 8" key="1">
    <citation type="submission" date="2016-12" db="EMBL/GenBank/DDBJ databases">
        <authorList>
            <person name="Song W.-J."/>
            <person name="Kurnit D.M."/>
        </authorList>
    </citation>
    <scope>NUCLEOTIDE SEQUENCE [LARGE SCALE GENOMIC DNA]</scope>
    <source>
        <strain evidence="7 8">HSG9</strain>
    </source>
</reference>
<dbReference type="InterPro" id="IPR050475">
    <property type="entry name" value="Prenyltransferase_related"/>
</dbReference>
<feature type="transmembrane region" description="Helical" evidence="6">
    <location>
        <begin position="49"/>
        <end position="67"/>
    </location>
</feature>
<comment type="caution">
    <text evidence="7">The sequence shown here is derived from an EMBL/GenBank/DDBJ whole genome shotgun (WGS) entry which is preliminary data.</text>
</comment>
<keyword evidence="8" id="KW-1185">Reference proteome</keyword>
<dbReference type="Gene3D" id="1.10.357.140">
    <property type="entry name" value="UbiA prenyltransferase"/>
    <property type="match status" value="1"/>
</dbReference>
<dbReference type="InterPro" id="IPR044878">
    <property type="entry name" value="UbiA_sf"/>
</dbReference>
<sequence>MGTVFKAYLQLCRPANLPTAAADVLAGLAISGLFGSLAYFEFPNFLNSNLILLVFASVFLYAGGVVLNDVYDFELDKKERPERPIPSGRVAYKNAMVFGYTLLLIGIICAFLVKLECGVVAMALATAILSYDKVAKHHSFLGPLNMGICRGLNLFMGILYVNQLDNWLYALIPVVFIFAVTLISREEVHGKNKLNIVFAGLLYTLVIGAVIVLNYFYGLNEGVSYLFFIVLFAFMVFLPLIRAYVKNTPQNIKKSVKAGVLSIVLLDAAMAVGFTSIAYGIAILLLLPLSILLAKKFAVT</sequence>
<gene>
    <name evidence="7" type="ORF">BUL40_09080</name>
</gene>
<feature type="transmembrane region" description="Helical" evidence="6">
    <location>
        <begin position="167"/>
        <end position="184"/>
    </location>
</feature>
<feature type="transmembrane region" description="Helical" evidence="6">
    <location>
        <begin position="20"/>
        <end position="42"/>
    </location>
</feature>
<evidence type="ECO:0000256" key="1">
    <source>
        <dbReference type="ARBA" id="ARBA00004141"/>
    </source>
</evidence>
<dbReference type="OrthoDB" id="2908954at2"/>
<comment type="subcellular location">
    <subcellularLocation>
        <location evidence="1">Membrane</location>
        <topology evidence="1">Multi-pass membrane protein</topology>
    </subcellularLocation>
</comment>